<dbReference type="InterPro" id="IPR032675">
    <property type="entry name" value="LRR_dom_sf"/>
</dbReference>
<dbReference type="Proteomes" id="UP000678499">
    <property type="component" value="Unassembled WGS sequence"/>
</dbReference>
<dbReference type="GO" id="GO:0015629">
    <property type="term" value="C:actin cytoskeleton"/>
    <property type="evidence" value="ECO:0007669"/>
    <property type="project" value="TreeGrafter"/>
</dbReference>
<protein>
    <submittedName>
        <fullName evidence="5">Uncharacterized protein</fullName>
    </submittedName>
</protein>
<dbReference type="CDD" id="cd11291">
    <property type="entry name" value="gelsolin_S6_like"/>
    <property type="match status" value="1"/>
</dbReference>
<dbReference type="SMART" id="SM00364">
    <property type="entry name" value="LRR_BAC"/>
    <property type="match status" value="6"/>
</dbReference>
<dbReference type="EMBL" id="CAJPEX010000135">
    <property type="protein sequence ID" value="CAG0913632.1"/>
    <property type="molecule type" value="Genomic_DNA"/>
</dbReference>
<feature type="domain" description="Gelsolin-like" evidence="3">
    <location>
        <begin position="1277"/>
        <end position="1327"/>
    </location>
</feature>
<dbReference type="GO" id="GO:0030239">
    <property type="term" value="P:myofibril assembly"/>
    <property type="evidence" value="ECO:0007669"/>
    <property type="project" value="TreeGrafter"/>
</dbReference>
<evidence type="ECO:0000259" key="3">
    <source>
        <dbReference type="Pfam" id="PF00626"/>
    </source>
</evidence>
<reference evidence="5" key="1">
    <citation type="submission" date="2020-11" db="EMBL/GenBank/DDBJ databases">
        <authorList>
            <person name="Tran Van P."/>
        </authorList>
    </citation>
    <scope>NUCLEOTIDE SEQUENCE</scope>
</reference>
<evidence type="ECO:0000313" key="6">
    <source>
        <dbReference type="Proteomes" id="UP000678499"/>
    </source>
</evidence>
<dbReference type="Pfam" id="PF13855">
    <property type="entry name" value="LRR_8"/>
    <property type="match status" value="1"/>
</dbReference>
<dbReference type="CDD" id="cd11290">
    <property type="entry name" value="gelsolin_S1_like"/>
    <property type="match status" value="1"/>
</dbReference>
<dbReference type="GO" id="GO:0008154">
    <property type="term" value="P:actin polymerization or depolymerization"/>
    <property type="evidence" value="ECO:0007669"/>
    <property type="project" value="TreeGrafter"/>
</dbReference>
<dbReference type="PANTHER" id="PTHR11977">
    <property type="entry name" value="VILLIN"/>
    <property type="match status" value="1"/>
</dbReference>
<dbReference type="GO" id="GO:0051014">
    <property type="term" value="P:actin filament severing"/>
    <property type="evidence" value="ECO:0007669"/>
    <property type="project" value="TreeGrafter"/>
</dbReference>
<feature type="domain" description="Disease resistance R13L4/SHOC-2-like LRR" evidence="4">
    <location>
        <begin position="242"/>
        <end position="349"/>
    </location>
</feature>
<dbReference type="Pfam" id="PF23598">
    <property type="entry name" value="LRR_14"/>
    <property type="match status" value="1"/>
</dbReference>
<dbReference type="SMART" id="SM00369">
    <property type="entry name" value="LRR_TYP"/>
    <property type="match status" value="9"/>
</dbReference>
<sequence>MGATGVLPFIRGIDLSHYDFKDKESFPQIEGMDGLRWLKANETELGVVPEVIGQLGKLEQLSLKNNHLTKVHGEITELSCLRTLNLRRNCLKNSGIPSDLFTLDELTTLDLSCNELRYIPDGLDRAKNLLVLNLSHNKISSISTGVFLHTVDLLHLDLSDNELESLPPQMRRLVNLQVLNLNNNPLGHFHFRQLSSLVSLNTLWMHNTQRTPANLPGSLENLTHLTDVDFSDNDLPKVPDCLYSISSLKRLNLSDNCIKDLSVAVDIWTSMEVLNVSRNELSSLPASICKLTRLRRLYVNYNKLTFQGLPSSICKLTELEVFNAAHNQLEMIPEGLCRCPRLRMMDLRYNRLVTLPDTIHRITELDLQASAFLWKQLEGNPDLYIPPIPAGFLGPTLQYYNIDFNHQAKICSVDVGGTAPQHTDSAAQNAAKDPIARKLRLRKSRGETPDKDQTKILNGMKEVAKAKNRSKNGAAADTASESLIPKRWEDRLEKPKLDVSEYFQEHVGQTPGLTVWEIDNFLPSMLDEAIHGNFYEGDCYIVLNTFLTDKAQLAWQIYFWIGEKSPKDKQTCSAVHAVYLRDFLGARCRTLREEQGDESREFLELFDGKITYIEGGRTLSGFFSVEKPVHMKRMYRVHAYGHQIHLESVAPESESLDPGFIFVLDLGEQMFVWMGSEAKHTMKSKARLLAEKINKNERKNMSEIMMFEQGEEPIEFWLGLGLFDAPDADLERETPEDWKPRKVCLYQVGLGMGYLELSRVDLFDLALNEAEKQHSDPHSKPCGPLEIINRHRHLTQAVLKSKQVYVLDTSNDIFVWETIPGSNPPALPEVFKSKFDGWDDVIAVDFTRTVESVRKTGPDLIQWAKKQTTKVDLTALFVDRMKADIAEEGDSFEERNKDLIKMEAFVLVKRKFVKLPEAEIGHFYSEDSYVYLCRYVSPAVEDLPVAGEPSAMAQASAAVERSFGGNIPQPPPMPDIDFSAGGDTTETMSMNFCDDGGIDDVTSADHRRLSEASDNSDFDDGPTSFYEVVYFWQGRDAPQMGWLIFFHDLMQQFNRPDLEIVRQYQQRERATFLAHFHGKFMIHRGSRLHALARRKGKLETPENSEYGDSAPVELFHLRSTGNPIYTRCIEVSTTAANLNSAFCRRIKRFGPFKKKGNLRTGLRNVRQAPWANTPQIVLKVKGYLLNVPFDPRGDKGIMYAWIGEKACEAEANLIQEIAQDYCRAKEDYSMMVVEEGAEPENFFWVGIGGRKLYDREADYMNYTRLFRCSNDKGYFSVSEKCHDFCQDELAEDDVMLLDTGAEIFIWLGPNASEVELKLAYKAALVYMQTVNGKNPQKKRVLKVSGRGYEPRALTRCFHGWSEWRKKMP</sequence>
<proteinExistence type="predicted"/>
<organism evidence="5">
    <name type="scientific">Notodromas monacha</name>
    <dbReference type="NCBI Taxonomy" id="399045"/>
    <lineage>
        <taxon>Eukaryota</taxon>
        <taxon>Metazoa</taxon>
        <taxon>Ecdysozoa</taxon>
        <taxon>Arthropoda</taxon>
        <taxon>Crustacea</taxon>
        <taxon>Oligostraca</taxon>
        <taxon>Ostracoda</taxon>
        <taxon>Podocopa</taxon>
        <taxon>Podocopida</taxon>
        <taxon>Cypridocopina</taxon>
        <taxon>Cypridoidea</taxon>
        <taxon>Cyprididae</taxon>
        <taxon>Notodromas</taxon>
    </lineage>
</organism>
<dbReference type="SUPFAM" id="SSF82754">
    <property type="entry name" value="C-terminal, gelsolin-like domain of Sec23/24"/>
    <property type="match status" value="1"/>
</dbReference>
<dbReference type="SMART" id="SM00262">
    <property type="entry name" value="GEL"/>
    <property type="match status" value="5"/>
</dbReference>
<evidence type="ECO:0000259" key="4">
    <source>
        <dbReference type="Pfam" id="PF23598"/>
    </source>
</evidence>
<accession>A0A7R9BDZ2</accession>
<dbReference type="Gene3D" id="3.80.10.10">
    <property type="entry name" value="Ribonuclease Inhibitor"/>
    <property type="match status" value="2"/>
</dbReference>
<dbReference type="GO" id="GO:0005634">
    <property type="term" value="C:nucleus"/>
    <property type="evidence" value="ECO:0007669"/>
    <property type="project" value="TreeGrafter"/>
</dbReference>
<keyword evidence="6" id="KW-1185">Reference proteome</keyword>
<dbReference type="CDD" id="cd11280">
    <property type="entry name" value="gelsolin_like"/>
    <property type="match status" value="1"/>
</dbReference>
<evidence type="ECO:0000256" key="2">
    <source>
        <dbReference type="ARBA" id="ARBA00022737"/>
    </source>
</evidence>
<dbReference type="InterPro" id="IPR007122">
    <property type="entry name" value="Villin/Gelsolin"/>
</dbReference>
<dbReference type="SUPFAM" id="SSF52058">
    <property type="entry name" value="L domain-like"/>
    <property type="match status" value="2"/>
</dbReference>
<dbReference type="InterPro" id="IPR029006">
    <property type="entry name" value="ADF-H/Gelsolin-like_dom_sf"/>
</dbReference>
<keyword evidence="2" id="KW-0677">Repeat</keyword>
<feature type="domain" description="Gelsolin-like" evidence="3">
    <location>
        <begin position="530"/>
        <end position="603"/>
    </location>
</feature>
<keyword evidence="1" id="KW-0433">Leucine-rich repeat</keyword>
<dbReference type="InterPro" id="IPR036180">
    <property type="entry name" value="Gelsolin-like_dom_sf"/>
</dbReference>
<dbReference type="GO" id="GO:0051016">
    <property type="term" value="P:barbed-end actin filament capping"/>
    <property type="evidence" value="ECO:0007669"/>
    <property type="project" value="TreeGrafter"/>
</dbReference>
<name>A0A7R9BDZ2_9CRUS</name>
<evidence type="ECO:0000256" key="1">
    <source>
        <dbReference type="ARBA" id="ARBA00022614"/>
    </source>
</evidence>
<dbReference type="InterPro" id="IPR003591">
    <property type="entry name" value="Leu-rich_rpt_typical-subtyp"/>
</dbReference>
<dbReference type="GO" id="GO:0005737">
    <property type="term" value="C:cytoplasm"/>
    <property type="evidence" value="ECO:0007669"/>
    <property type="project" value="TreeGrafter"/>
</dbReference>
<dbReference type="PANTHER" id="PTHR11977:SF51">
    <property type="entry name" value="PROTEIN FLIGHTLESS-1 HOMOLOG"/>
    <property type="match status" value="1"/>
</dbReference>
<dbReference type="OrthoDB" id="20529at2759"/>
<gene>
    <name evidence="5" type="ORF">NMOB1V02_LOCUS1364</name>
</gene>
<dbReference type="PRINTS" id="PR00597">
    <property type="entry name" value="GELSOLIN"/>
</dbReference>
<dbReference type="PROSITE" id="PS51450">
    <property type="entry name" value="LRR"/>
    <property type="match status" value="4"/>
</dbReference>
<dbReference type="Pfam" id="PF00626">
    <property type="entry name" value="Gelsolin"/>
    <property type="match status" value="3"/>
</dbReference>
<dbReference type="InterPro" id="IPR001611">
    <property type="entry name" value="Leu-rich_rpt"/>
</dbReference>
<dbReference type="Gene3D" id="3.40.20.10">
    <property type="entry name" value="Severin"/>
    <property type="match status" value="5"/>
</dbReference>
<dbReference type="FunFam" id="3.40.20.10:FF:000031">
    <property type="entry name" value="protein flightless-1 homolog isoform X1"/>
    <property type="match status" value="1"/>
</dbReference>
<dbReference type="InterPro" id="IPR055414">
    <property type="entry name" value="LRR_R13L4/SHOC2-like"/>
</dbReference>
<dbReference type="GO" id="GO:0051015">
    <property type="term" value="F:actin filament binding"/>
    <property type="evidence" value="ECO:0007669"/>
    <property type="project" value="InterPro"/>
</dbReference>
<dbReference type="EMBL" id="OA882172">
    <property type="protein sequence ID" value="CAD7273480.1"/>
    <property type="molecule type" value="Genomic_DNA"/>
</dbReference>
<dbReference type="GO" id="GO:0005546">
    <property type="term" value="F:phosphatidylinositol-4,5-bisphosphate binding"/>
    <property type="evidence" value="ECO:0007669"/>
    <property type="project" value="TreeGrafter"/>
</dbReference>
<feature type="domain" description="Gelsolin-like" evidence="3">
    <location>
        <begin position="647"/>
        <end position="717"/>
    </location>
</feature>
<evidence type="ECO:0000313" key="5">
    <source>
        <dbReference type="EMBL" id="CAD7273480.1"/>
    </source>
</evidence>
<dbReference type="InterPro" id="IPR007123">
    <property type="entry name" value="Gelsolin-like_dom"/>
</dbReference>
<dbReference type="SUPFAM" id="SSF55753">
    <property type="entry name" value="Actin depolymerizing proteins"/>
    <property type="match status" value="5"/>
</dbReference>